<reference evidence="2 3" key="1">
    <citation type="submission" date="2018-08" db="EMBL/GenBank/DDBJ databases">
        <title>Chitinophagaceae sp. K23C18032701, a novel bacterium isolated from forest soil.</title>
        <authorList>
            <person name="Wang C."/>
        </authorList>
    </citation>
    <scope>NUCLEOTIDE SEQUENCE [LARGE SCALE GENOMIC DNA]</scope>
    <source>
        <strain evidence="2 3">K23C18032701</strain>
    </source>
</reference>
<dbReference type="PANTHER" id="PTHR47191:SF2">
    <property type="entry name" value="OS05G0170800 PROTEIN"/>
    <property type="match status" value="1"/>
</dbReference>
<dbReference type="EMBL" id="QTJU01000013">
    <property type="protein sequence ID" value="RFM25882.1"/>
    <property type="molecule type" value="Genomic_DNA"/>
</dbReference>
<dbReference type="OrthoDB" id="9795226at2"/>
<dbReference type="PANTHER" id="PTHR47191">
    <property type="entry name" value="OS05G0170800 PROTEIN"/>
    <property type="match status" value="1"/>
</dbReference>
<evidence type="ECO:0000259" key="1">
    <source>
        <dbReference type="PROSITE" id="PS51087"/>
    </source>
</evidence>
<dbReference type="InterPro" id="IPR050718">
    <property type="entry name" value="ApaG-like"/>
</dbReference>
<protein>
    <submittedName>
        <fullName evidence="2">Co2+/Mg2+ efflux protein ApaG</fullName>
    </submittedName>
</protein>
<dbReference type="Proteomes" id="UP000261284">
    <property type="component" value="Unassembled WGS sequence"/>
</dbReference>
<comment type="caution">
    <text evidence="2">The sequence shown here is derived from an EMBL/GenBank/DDBJ whole genome shotgun (WGS) entry which is preliminary data.</text>
</comment>
<keyword evidence="3" id="KW-1185">Reference proteome</keyword>
<dbReference type="InterPro" id="IPR036767">
    <property type="entry name" value="ApaG_sf"/>
</dbReference>
<proteinExistence type="predicted"/>
<dbReference type="PROSITE" id="PS51087">
    <property type="entry name" value="APAG"/>
    <property type="match status" value="1"/>
</dbReference>
<sequence length="128" mass="14858">MVSKISEGVEISVETFYQADYSNPANNEFMFAYRITIENHNNFTVQLLRRHWFIYDSNGQNREVEGEGVVGVQPVLQPGQQFQYVSGCNLRTEIGRMQGTYLMENQHSKNRFTVKIPPFDMVVPFKNN</sequence>
<dbReference type="Gene3D" id="2.60.40.1470">
    <property type="entry name" value="ApaG domain"/>
    <property type="match status" value="1"/>
</dbReference>
<gene>
    <name evidence="2" type="ORF">DXN05_22430</name>
</gene>
<dbReference type="SUPFAM" id="SSF110069">
    <property type="entry name" value="ApaG-like"/>
    <property type="match status" value="1"/>
</dbReference>
<feature type="domain" description="ApaG" evidence="1">
    <location>
        <begin position="3"/>
        <end position="128"/>
    </location>
</feature>
<dbReference type="InterPro" id="IPR007474">
    <property type="entry name" value="ApaG_domain"/>
</dbReference>
<accession>A0A3E1NDD2</accession>
<dbReference type="AlphaFoldDB" id="A0A3E1NDD2"/>
<evidence type="ECO:0000313" key="2">
    <source>
        <dbReference type="EMBL" id="RFM25882.1"/>
    </source>
</evidence>
<dbReference type="Pfam" id="PF04379">
    <property type="entry name" value="DUF525"/>
    <property type="match status" value="1"/>
</dbReference>
<dbReference type="NCBIfam" id="NF003967">
    <property type="entry name" value="PRK05461.1"/>
    <property type="match status" value="1"/>
</dbReference>
<dbReference type="RefSeq" id="WP_116849547.1">
    <property type="nucleotide sequence ID" value="NZ_QTJU01000013.1"/>
</dbReference>
<name>A0A3E1NDD2_9BACT</name>
<organism evidence="2 3">
    <name type="scientific">Deminuibacter soli</name>
    <dbReference type="NCBI Taxonomy" id="2291815"/>
    <lineage>
        <taxon>Bacteria</taxon>
        <taxon>Pseudomonadati</taxon>
        <taxon>Bacteroidota</taxon>
        <taxon>Chitinophagia</taxon>
        <taxon>Chitinophagales</taxon>
        <taxon>Chitinophagaceae</taxon>
        <taxon>Deminuibacter</taxon>
    </lineage>
</organism>
<evidence type="ECO:0000313" key="3">
    <source>
        <dbReference type="Proteomes" id="UP000261284"/>
    </source>
</evidence>